<organism evidence="1 2">
    <name type="scientific">Araneus ventricosus</name>
    <name type="common">Orbweaver spider</name>
    <name type="synonym">Epeira ventricosa</name>
    <dbReference type="NCBI Taxonomy" id="182803"/>
    <lineage>
        <taxon>Eukaryota</taxon>
        <taxon>Metazoa</taxon>
        <taxon>Ecdysozoa</taxon>
        <taxon>Arthropoda</taxon>
        <taxon>Chelicerata</taxon>
        <taxon>Arachnida</taxon>
        <taxon>Araneae</taxon>
        <taxon>Araneomorphae</taxon>
        <taxon>Entelegynae</taxon>
        <taxon>Araneoidea</taxon>
        <taxon>Araneidae</taxon>
        <taxon>Araneus</taxon>
    </lineage>
</organism>
<sequence>MLVKDMIKAMDRNEKLEVSVLVAINYVHKSWNSVSLQSVSNCFRHAGFIANAESEEILREDPEPLATLLQISNDKGCSVNDVNVFVNIDNDIAICSQATVKALISEFLEENKTVQ</sequence>
<evidence type="ECO:0000313" key="2">
    <source>
        <dbReference type="Proteomes" id="UP000499080"/>
    </source>
</evidence>
<reference evidence="1 2" key="1">
    <citation type="journal article" date="2019" name="Sci. Rep.">
        <title>Orb-weaving spider Araneus ventricosus genome elucidates the spidroin gene catalogue.</title>
        <authorList>
            <person name="Kono N."/>
            <person name="Nakamura H."/>
            <person name="Ohtoshi R."/>
            <person name="Moran D.A.P."/>
            <person name="Shinohara A."/>
            <person name="Yoshida Y."/>
            <person name="Fujiwara M."/>
            <person name="Mori M."/>
            <person name="Tomita M."/>
            <person name="Arakawa K."/>
        </authorList>
    </citation>
    <scope>NUCLEOTIDE SEQUENCE [LARGE SCALE GENOMIC DNA]</scope>
</reference>
<keyword evidence="2" id="KW-1185">Reference proteome</keyword>
<dbReference type="EMBL" id="BGPR01009267">
    <property type="protein sequence ID" value="GBN38955.1"/>
    <property type="molecule type" value="Genomic_DNA"/>
</dbReference>
<gene>
    <name evidence="1" type="ORF">AVEN_256797_1</name>
</gene>
<evidence type="ECO:0008006" key="3">
    <source>
        <dbReference type="Google" id="ProtNLM"/>
    </source>
</evidence>
<comment type="caution">
    <text evidence="1">The sequence shown here is derived from an EMBL/GenBank/DDBJ whole genome shotgun (WGS) entry which is preliminary data.</text>
</comment>
<proteinExistence type="predicted"/>
<protein>
    <recommendedName>
        <fullName evidence="3">DDE-1 domain-containing protein</fullName>
    </recommendedName>
</protein>
<name>A0A4Y2NHK0_ARAVE</name>
<dbReference type="Proteomes" id="UP000499080">
    <property type="component" value="Unassembled WGS sequence"/>
</dbReference>
<dbReference type="AlphaFoldDB" id="A0A4Y2NHK0"/>
<evidence type="ECO:0000313" key="1">
    <source>
        <dbReference type="EMBL" id="GBN38955.1"/>
    </source>
</evidence>
<accession>A0A4Y2NHK0</accession>